<dbReference type="InterPro" id="IPR036806">
    <property type="entry name" value="YozE_SAM-like_sf"/>
</dbReference>
<feature type="compositionally biased region" description="Basic and acidic residues" evidence="1">
    <location>
        <begin position="73"/>
        <end position="86"/>
    </location>
</feature>
<dbReference type="RefSeq" id="WP_134256793.1">
    <property type="nucleotide sequence ID" value="NZ_SNSG01000032.1"/>
</dbReference>
<dbReference type="InterPro" id="IPR023089">
    <property type="entry name" value="YozE_SAM-like"/>
</dbReference>
<accession>A0AAX2RK94</accession>
<evidence type="ECO:0000313" key="3">
    <source>
        <dbReference type="EMBL" id="TEU41575.1"/>
    </source>
</evidence>
<dbReference type="Proteomes" id="UP000298234">
    <property type="component" value="Unassembled WGS sequence"/>
</dbReference>
<comment type="caution">
    <text evidence="3">The sequence shown here is derived from an EMBL/GenBank/DDBJ whole genome shotgun (WGS) entry which is preliminary data.</text>
</comment>
<evidence type="ECO:0000313" key="4">
    <source>
        <dbReference type="Proteomes" id="UP000298234"/>
    </source>
</evidence>
<feature type="region of interest" description="Disordered" evidence="1">
    <location>
        <begin position="73"/>
        <end position="94"/>
    </location>
</feature>
<sequence>MKILLDLGDLDAIADDDEVLSIVRNVVANTHQLDNGELLHIESVTAEVVESASSSKPARSFLTWIKQQAKRDDPVGDLARDVRRDANAPNGRVSKTGWLGYLRASSASSGAIDAFREAWDEFSSQRS</sequence>
<feature type="domain" description="YozE SAM-like" evidence="2">
    <location>
        <begin position="60"/>
        <end position="123"/>
    </location>
</feature>
<evidence type="ECO:0000256" key="1">
    <source>
        <dbReference type="SAM" id="MobiDB-lite"/>
    </source>
</evidence>
<reference evidence="3 4" key="1">
    <citation type="submission" date="2019-03" db="EMBL/GenBank/DDBJ databases">
        <title>Burkholderia cepacia outbreak.</title>
        <authorList>
            <person name="Farzana R."/>
            <person name="Walsh T.R."/>
        </authorList>
    </citation>
    <scope>NUCLEOTIDE SEQUENCE [LARGE SCALE GENOMIC DNA]</scope>
    <source>
        <strain evidence="4">d13</strain>
    </source>
</reference>
<organism evidence="3 4">
    <name type="scientific">Burkholderia cepacia</name>
    <name type="common">Pseudomonas cepacia</name>
    <dbReference type="NCBI Taxonomy" id="292"/>
    <lineage>
        <taxon>Bacteria</taxon>
        <taxon>Pseudomonadati</taxon>
        <taxon>Pseudomonadota</taxon>
        <taxon>Betaproteobacteria</taxon>
        <taxon>Burkholderiales</taxon>
        <taxon>Burkholderiaceae</taxon>
        <taxon>Burkholderia</taxon>
        <taxon>Burkholderia cepacia complex</taxon>
    </lineage>
</organism>
<dbReference type="AlphaFoldDB" id="A0AAX2RK94"/>
<dbReference type="EMBL" id="SNSQ01000035">
    <property type="protein sequence ID" value="TEU41575.1"/>
    <property type="molecule type" value="Genomic_DNA"/>
</dbReference>
<gene>
    <name evidence="3" type="ORF">E3D37_26515</name>
</gene>
<name>A0AAX2RK94_BURCE</name>
<protein>
    <recommendedName>
        <fullName evidence="2">YozE SAM-like domain-containing protein</fullName>
    </recommendedName>
</protein>
<dbReference type="Pfam" id="PF06855">
    <property type="entry name" value="YozE_SAM_like"/>
    <property type="match status" value="1"/>
</dbReference>
<dbReference type="SUPFAM" id="SSF140652">
    <property type="entry name" value="YozE-like"/>
    <property type="match status" value="1"/>
</dbReference>
<dbReference type="Gene3D" id="1.10.150.260">
    <property type="entry name" value="YozE SAM-like"/>
    <property type="match status" value="1"/>
</dbReference>
<proteinExistence type="predicted"/>
<evidence type="ECO:0000259" key="2">
    <source>
        <dbReference type="Pfam" id="PF06855"/>
    </source>
</evidence>